<dbReference type="Pfam" id="PF08357">
    <property type="entry name" value="SEFIR"/>
    <property type="match status" value="1"/>
</dbReference>
<evidence type="ECO:0000256" key="1">
    <source>
        <dbReference type="ARBA" id="ARBA00004479"/>
    </source>
</evidence>
<dbReference type="PROSITE" id="PS51534">
    <property type="entry name" value="SEFIR"/>
    <property type="match status" value="1"/>
</dbReference>
<protein>
    <submittedName>
        <fullName evidence="11">Interleukin-17 receptor A</fullName>
    </submittedName>
</protein>
<organism evidence="10 11">
    <name type="scientific">Clupea harengus</name>
    <name type="common">Atlantic herring</name>
    <dbReference type="NCBI Taxonomy" id="7950"/>
    <lineage>
        <taxon>Eukaryota</taxon>
        <taxon>Metazoa</taxon>
        <taxon>Chordata</taxon>
        <taxon>Craniata</taxon>
        <taxon>Vertebrata</taxon>
        <taxon>Euteleostomi</taxon>
        <taxon>Actinopterygii</taxon>
        <taxon>Neopterygii</taxon>
        <taxon>Teleostei</taxon>
        <taxon>Clupei</taxon>
        <taxon>Clupeiformes</taxon>
        <taxon>Clupeoidei</taxon>
        <taxon>Clupeidae</taxon>
        <taxon>Clupea</taxon>
    </lineage>
</organism>
<dbReference type="InterPro" id="IPR039465">
    <property type="entry name" value="IL-17_rcpt-like"/>
</dbReference>
<keyword evidence="2 8" id="KW-0812">Transmembrane</keyword>
<dbReference type="GO" id="GO:0030368">
    <property type="term" value="F:interleukin-17 receptor activity"/>
    <property type="evidence" value="ECO:0007669"/>
    <property type="project" value="InterPro"/>
</dbReference>
<reference evidence="11" key="1">
    <citation type="submission" date="2025-08" db="UniProtKB">
        <authorList>
            <consortium name="RefSeq"/>
        </authorList>
    </citation>
    <scope>IDENTIFICATION</scope>
</reference>
<feature type="transmembrane region" description="Helical" evidence="8">
    <location>
        <begin position="20"/>
        <end position="45"/>
    </location>
</feature>
<name>A0A6P8ESM4_CLUHA</name>
<evidence type="ECO:0000256" key="4">
    <source>
        <dbReference type="ARBA" id="ARBA00022989"/>
    </source>
</evidence>
<dbReference type="AlphaFoldDB" id="A0A6P8ESM4"/>
<gene>
    <name evidence="11" type="primary">LOC116219651</name>
</gene>
<dbReference type="OrthoDB" id="5915222at2759"/>
<keyword evidence="7" id="KW-0325">Glycoprotein</keyword>
<dbReference type="PANTHER" id="PTHR15583:SF13">
    <property type="entry name" value="INTERLEUKIN-17 RECEPTOR A"/>
    <property type="match status" value="1"/>
</dbReference>
<keyword evidence="4 8" id="KW-1133">Transmembrane helix</keyword>
<evidence type="ECO:0000256" key="7">
    <source>
        <dbReference type="ARBA" id="ARBA00023180"/>
    </source>
</evidence>
<dbReference type="Proteomes" id="UP000515152">
    <property type="component" value="Chromosome 3"/>
</dbReference>
<evidence type="ECO:0000256" key="8">
    <source>
        <dbReference type="SAM" id="Phobius"/>
    </source>
</evidence>
<evidence type="ECO:0000256" key="6">
    <source>
        <dbReference type="ARBA" id="ARBA00023170"/>
    </source>
</evidence>
<sequence>MDHWGKINLCNYTIPLRKRLAWFVPGQALVMLAGGYLGILLYRYFHGGVSPSISISPKTAQLDPIPMQTQRVFILYSLDHPLYKEIILKLCAFLRAKCGAEVTLDLLESACLSTIGKMQWLEMQRERVHSSTDKILILCSRGVAAKWRAMCGGRPSVTLREDQGSPMGDMFTPALALIIPDFVHSASLQKYIVAYFEEVSYQADVPSLFHVTVKYKLMKHFEELLFRIMGQEQHEPGRVKRIYGIAEDDYFHCSTGKALRDAIEAFQAYQLANPDWFSQELVGFTEENNTGSNCESLVETAYNHIQGIQDSEGASVLTNAVSCASFHKENA</sequence>
<dbReference type="RefSeq" id="XP_031419198.2">
    <property type="nucleotide sequence ID" value="XM_031563338.2"/>
</dbReference>
<dbReference type="PANTHER" id="PTHR15583">
    <property type="entry name" value="INTERLEUKIN-17 RECEPTOR"/>
    <property type="match status" value="1"/>
</dbReference>
<feature type="domain" description="SEFIR" evidence="9">
    <location>
        <begin position="69"/>
        <end position="226"/>
    </location>
</feature>
<dbReference type="InterPro" id="IPR013568">
    <property type="entry name" value="SEFIR_dom"/>
</dbReference>
<keyword evidence="5 8" id="KW-0472">Membrane</keyword>
<evidence type="ECO:0000256" key="2">
    <source>
        <dbReference type="ARBA" id="ARBA00022692"/>
    </source>
</evidence>
<dbReference type="GeneID" id="116219651"/>
<keyword evidence="6 11" id="KW-0675">Receptor</keyword>
<proteinExistence type="predicted"/>
<dbReference type="FunFam" id="3.40.50.11530:FF:000002">
    <property type="entry name" value="Interleukin 17 receptor A"/>
    <property type="match status" value="1"/>
</dbReference>
<evidence type="ECO:0000256" key="3">
    <source>
        <dbReference type="ARBA" id="ARBA00022729"/>
    </source>
</evidence>
<dbReference type="KEGG" id="char:116219651"/>
<evidence type="ECO:0000259" key="9">
    <source>
        <dbReference type="PROSITE" id="PS51534"/>
    </source>
</evidence>
<dbReference type="GO" id="GO:0016020">
    <property type="term" value="C:membrane"/>
    <property type="evidence" value="ECO:0007669"/>
    <property type="project" value="UniProtKB-SubCell"/>
</dbReference>
<evidence type="ECO:0000256" key="5">
    <source>
        <dbReference type="ARBA" id="ARBA00023136"/>
    </source>
</evidence>
<comment type="subcellular location">
    <subcellularLocation>
        <location evidence="1">Membrane</location>
        <topology evidence="1">Single-pass type I membrane protein</topology>
    </subcellularLocation>
</comment>
<keyword evidence="10" id="KW-1185">Reference proteome</keyword>
<evidence type="ECO:0000313" key="10">
    <source>
        <dbReference type="Proteomes" id="UP000515152"/>
    </source>
</evidence>
<evidence type="ECO:0000313" key="11">
    <source>
        <dbReference type="RefSeq" id="XP_031419198.2"/>
    </source>
</evidence>
<keyword evidence="3" id="KW-0732">Signal</keyword>
<accession>A0A6P8ESM4</accession>